<feature type="binding site" evidence="1">
    <location>
        <position position="55"/>
    </location>
    <ligand>
        <name>Mg(2+)</name>
        <dbReference type="ChEBI" id="CHEBI:18420"/>
        <label>1</label>
    </ligand>
</feature>
<dbReference type="InterPro" id="IPR005502">
    <property type="entry name" value="Ribosyl_crysJ1"/>
</dbReference>
<evidence type="ECO:0000313" key="3">
    <source>
        <dbReference type="Proteomes" id="UP000460157"/>
    </source>
</evidence>
<dbReference type="Pfam" id="PF03747">
    <property type="entry name" value="ADP_ribosyl_GH"/>
    <property type="match status" value="1"/>
</dbReference>
<protein>
    <submittedName>
        <fullName evidence="2">ADP-ribosylglycohydrolase family protein</fullName>
    </submittedName>
</protein>
<feature type="binding site" evidence="1">
    <location>
        <position position="255"/>
    </location>
    <ligand>
        <name>Mg(2+)</name>
        <dbReference type="ChEBI" id="CHEBI:18420"/>
        <label>1</label>
    </ligand>
</feature>
<comment type="caution">
    <text evidence="2">The sequence shown here is derived from an EMBL/GenBank/DDBJ whole genome shotgun (WGS) entry which is preliminary data.</text>
</comment>
<dbReference type="Proteomes" id="UP000460157">
    <property type="component" value="Unassembled WGS sequence"/>
</dbReference>
<name>A0A7K1UGV9_9MICC</name>
<dbReference type="EMBL" id="WRPM01000031">
    <property type="protein sequence ID" value="MVT25679.1"/>
    <property type="molecule type" value="Genomic_DNA"/>
</dbReference>
<reference evidence="2 3" key="1">
    <citation type="submission" date="2019-12" db="EMBL/GenBank/DDBJ databases">
        <title>Nesterenkonia muleiensis sp. nov., a novel actinobacterium isolated from sap of Populus euphratica.</title>
        <authorList>
            <person name="Wang R."/>
        </authorList>
    </citation>
    <scope>NUCLEOTIDE SEQUENCE [LARGE SCALE GENOMIC DNA]</scope>
    <source>
        <strain evidence="2 3">F10</strain>
    </source>
</reference>
<dbReference type="GO" id="GO:0016787">
    <property type="term" value="F:hydrolase activity"/>
    <property type="evidence" value="ECO:0007669"/>
    <property type="project" value="UniProtKB-KW"/>
</dbReference>
<dbReference type="PANTHER" id="PTHR16222:SF12">
    <property type="entry name" value="ADP-RIBOSYLGLYCOHYDROLASE-RELATED"/>
    <property type="match status" value="1"/>
</dbReference>
<evidence type="ECO:0000256" key="1">
    <source>
        <dbReference type="PIRSR" id="PIRSR605502-1"/>
    </source>
</evidence>
<proteinExistence type="predicted"/>
<feature type="binding site" evidence="1">
    <location>
        <position position="56"/>
    </location>
    <ligand>
        <name>Mg(2+)</name>
        <dbReference type="ChEBI" id="CHEBI:18420"/>
        <label>1</label>
    </ligand>
</feature>
<sequence length="316" mass="33881">MLEEALMKNHLMGMFIGLAVGDALGRPIEGNDPRQVQGMEDGGPFSLSLPAGYWTDDTSMALCLSDSLLEQGRYDSYDVMQRYSRWAAQGYRSSTGVCFDIGGQVRRALADFETAPEVGETEPRTERAGNGCIMRLAPVVIAALAVGGDVGWLSRMSGRETHYSELAEHATEIFGEMLERAATAGAQGGRKESIYPSAGTNPELARRLHAAADKSAEELTPSGFVVDTLEAALWAFMTAEDFAAGALKAVNLGGDADTIGAVYGQLAGAYYGLTEIPAEWRGDLHDYEELLRVAEALASLGSLSAPRTRFAEDNPR</sequence>
<keyword evidence="3" id="KW-1185">Reference proteome</keyword>
<evidence type="ECO:0000313" key="2">
    <source>
        <dbReference type="EMBL" id="MVT25679.1"/>
    </source>
</evidence>
<keyword evidence="1" id="KW-0479">Metal-binding</keyword>
<dbReference type="GO" id="GO:0046872">
    <property type="term" value="F:metal ion binding"/>
    <property type="evidence" value="ECO:0007669"/>
    <property type="project" value="UniProtKB-KW"/>
</dbReference>
<feature type="binding site" evidence="1">
    <location>
        <position position="258"/>
    </location>
    <ligand>
        <name>Mg(2+)</name>
        <dbReference type="ChEBI" id="CHEBI:18420"/>
        <label>1</label>
    </ligand>
</feature>
<feature type="binding site" evidence="1">
    <location>
        <position position="257"/>
    </location>
    <ligand>
        <name>Mg(2+)</name>
        <dbReference type="ChEBI" id="CHEBI:18420"/>
        <label>1</label>
    </ligand>
</feature>
<accession>A0A7K1UGV9</accession>
<keyword evidence="2" id="KW-0378">Hydrolase</keyword>
<feature type="binding site" evidence="1">
    <location>
        <position position="57"/>
    </location>
    <ligand>
        <name>Mg(2+)</name>
        <dbReference type="ChEBI" id="CHEBI:18420"/>
        <label>1</label>
    </ligand>
</feature>
<keyword evidence="1" id="KW-0460">Magnesium</keyword>
<dbReference type="PANTHER" id="PTHR16222">
    <property type="entry name" value="ADP-RIBOSYLGLYCOHYDROLASE"/>
    <property type="match status" value="1"/>
</dbReference>
<dbReference type="SUPFAM" id="SSF101478">
    <property type="entry name" value="ADP-ribosylglycohydrolase"/>
    <property type="match status" value="1"/>
</dbReference>
<comment type="cofactor">
    <cofactor evidence="1">
        <name>Mg(2+)</name>
        <dbReference type="ChEBI" id="CHEBI:18420"/>
    </cofactor>
    <text evidence="1">Binds 2 magnesium ions per subunit.</text>
</comment>
<dbReference type="InterPro" id="IPR036705">
    <property type="entry name" value="Ribosyl_crysJ1_sf"/>
</dbReference>
<organism evidence="2 3">
    <name type="scientific">Nesterenkonia alkaliphila</name>
    <dbReference type="NCBI Taxonomy" id="1463631"/>
    <lineage>
        <taxon>Bacteria</taxon>
        <taxon>Bacillati</taxon>
        <taxon>Actinomycetota</taxon>
        <taxon>Actinomycetes</taxon>
        <taxon>Micrococcales</taxon>
        <taxon>Micrococcaceae</taxon>
        <taxon>Nesterenkonia</taxon>
    </lineage>
</organism>
<dbReference type="AlphaFoldDB" id="A0A7K1UGV9"/>
<dbReference type="InterPro" id="IPR050792">
    <property type="entry name" value="ADP-ribosylglycohydrolase"/>
</dbReference>
<gene>
    <name evidence="2" type="ORF">GNZ21_04760</name>
</gene>
<dbReference type="Gene3D" id="1.10.4080.10">
    <property type="entry name" value="ADP-ribosylation/Crystallin J1"/>
    <property type="match status" value="1"/>
</dbReference>